<gene>
    <name evidence="2" type="ORF">F9C07_5384</name>
</gene>
<reference evidence="3" key="1">
    <citation type="journal article" date="2021" name="G3 (Bethesda)">
        <title>Chromosome assembled and annotated genome sequence of Aspergillus flavus NRRL 3357.</title>
        <authorList>
            <person name="Skerker J.M."/>
            <person name="Pianalto K.M."/>
            <person name="Mondo S.J."/>
            <person name="Yang K."/>
            <person name="Arkin A.P."/>
            <person name="Keller N.P."/>
            <person name="Grigoriev I.V."/>
            <person name="Louise Glass N.L."/>
        </authorList>
    </citation>
    <scope>NUCLEOTIDE SEQUENCE [LARGE SCALE GENOMIC DNA]</scope>
    <source>
        <strain evidence="3">ATCC 200026 / FGSC A1120 / IAM 13836 / NRRL 3357 / JCM 12722 / SRRC 167</strain>
    </source>
</reference>
<organism evidence="2 3">
    <name type="scientific">Aspergillus flavus (strain ATCC 200026 / FGSC A1120 / IAM 13836 / NRRL 3357 / JCM 12722 / SRRC 167)</name>
    <dbReference type="NCBI Taxonomy" id="332952"/>
    <lineage>
        <taxon>Eukaryota</taxon>
        <taxon>Fungi</taxon>
        <taxon>Dikarya</taxon>
        <taxon>Ascomycota</taxon>
        <taxon>Pezizomycotina</taxon>
        <taxon>Eurotiomycetes</taxon>
        <taxon>Eurotiomycetidae</taxon>
        <taxon>Eurotiales</taxon>
        <taxon>Aspergillaceae</taxon>
        <taxon>Aspergillus</taxon>
        <taxon>Aspergillus subgen. Circumdati</taxon>
    </lineage>
</organism>
<name>A0A7U2MXK6_ASPFN</name>
<proteinExistence type="predicted"/>
<feature type="region of interest" description="Disordered" evidence="1">
    <location>
        <begin position="235"/>
        <end position="276"/>
    </location>
</feature>
<keyword evidence="3" id="KW-1185">Reference proteome</keyword>
<evidence type="ECO:0000256" key="1">
    <source>
        <dbReference type="SAM" id="MobiDB-lite"/>
    </source>
</evidence>
<evidence type="ECO:0000313" key="2">
    <source>
        <dbReference type="EMBL" id="QRD91340.1"/>
    </source>
</evidence>
<protein>
    <submittedName>
        <fullName evidence="2">Uncharacterized protein</fullName>
    </submittedName>
</protein>
<evidence type="ECO:0000313" key="3">
    <source>
        <dbReference type="Proteomes" id="UP000596276"/>
    </source>
</evidence>
<accession>A0A7U2MXK6</accession>
<dbReference type="AlphaFoldDB" id="A0A7U2MXK6"/>
<sequence length="609" mass="67740">MLVITLGLSLTNRLGRRLRRLGLLGVEYIIDLLRLAQRGGFIRWHMVNVDQEVLSSNFRCQNTYYVAFGFETLGSNILDKESSREFLRDLGEDLDELRKLERNQVDYVLDGIYQVGMVDSVTPSQVPVDHASLPSVIDSASLPDAMSHSDAISAMDGLMPSGPLNPGMNADNEFDCILNELCDFYDSQPCVSSIVATNTAGEWPAQMAVSSDPVFMEDQADTTVLPFLSLGSENSPANQQLASLDPGNTPHLTSSSMDYASTPESAATLESESGTSPYYMTPPSSVDSPFAVQPINPRRPSSGNSTHAHAVHVWREHYISRQLQCCQFQDKKRKKASPSDDNWVTLSSKKISHIIRAWDYILPHGSLVCISELPEKNASMSIRQILGLPEVWEGIEGAVNYFRVLQSDKDGIAKLGSLARRFAQIFLYLNFEMLSMDGHGTVVNRVLDACHDEPNITQPRESCRDKFSTIHVRRGKWWWRFAACLGFGILLVADDQLIRRLSSDSFKNGHIDAFITCAFRTRPGTVRLFESLGPVAMSLLCGNVPVNIRQELEDKATGLLRQDTINAALEADQRHLALQETWNTWRATETDVLANESKATFLDTLRSSG</sequence>
<dbReference type="VEuPathDB" id="FungiDB:F9C07_5384"/>
<feature type="compositionally biased region" description="Polar residues" evidence="1">
    <location>
        <begin position="250"/>
        <end position="276"/>
    </location>
</feature>
<dbReference type="Proteomes" id="UP000596276">
    <property type="component" value="Chromosome 7"/>
</dbReference>
<dbReference type="VEuPathDB" id="FungiDB:AFLA_007625"/>
<dbReference type="EMBL" id="CP044617">
    <property type="protein sequence ID" value="QRD91340.1"/>
    <property type="molecule type" value="Genomic_DNA"/>
</dbReference>
<dbReference type="OMA" id="ITCAFRT"/>